<dbReference type="RefSeq" id="WP_382384241.1">
    <property type="nucleotide sequence ID" value="NZ_JBHMEZ010000014.1"/>
</dbReference>
<feature type="coiled-coil region" evidence="1">
    <location>
        <begin position="136"/>
        <end position="184"/>
    </location>
</feature>
<dbReference type="Gene3D" id="3.30.450.20">
    <property type="entry name" value="PAS domain"/>
    <property type="match status" value="1"/>
</dbReference>
<dbReference type="Proteomes" id="UP001589605">
    <property type="component" value="Unassembled WGS sequence"/>
</dbReference>
<reference evidence="2 3" key="1">
    <citation type="submission" date="2024-09" db="EMBL/GenBank/DDBJ databases">
        <authorList>
            <person name="Sun Q."/>
            <person name="Mori K."/>
        </authorList>
    </citation>
    <scope>NUCLEOTIDE SEQUENCE [LARGE SCALE GENOMIC DNA]</scope>
    <source>
        <strain evidence="2 3">CECT 8286</strain>
    </source>
</reference>
<protein>
    <recommendedName>
        <fullName evidence="4">PAS domain-containing protein</fullName>
    </recommendedName>
</protein>
<dbReference type="EMBL" id="JBHMEZ010000014">
    <property type="protein sequence ID" value="MFB9054601.1"/>
    <property type="molecule type" value="Genomic_DNA"/>
</dbReference>
<proteinExistence type="predicted"/>
<comment type="caution">
    <text evidence="2">The sequence shown here is derived from an EMBL/GenBank/DDBJ whole genome shotgun (WGS) entry which is preliminary data.</text>
</comment>
<evidence type="ECO:0000256" key="1">
    <source>
        <dbReference type="SAM" id="Coils"/>
    </source>
</evidence>
<evidence type="ECO:0008006" key="4">
    <source>
        <dbReference type="Google" id="ProtNLM"/>
    </source>
</evidence>
<keyword evidence="3" id="KW-1185">Reference proteome</keyword>
<accession>A0ABV5F573</accession>
<dbReference type="InterPro" id="IPR035965">
    <property type="entry name" value="PAS-like_dom_sf"/>
</dbReference>
<gene>
    <name evidence="2" type="ORF">ACFFVB_16035</name>
</gene>
<keyword evidence="1" id="KW-0175">Coiled coil</keyword>
<evidence type="ECO:0000313" key="3">
    <source>
        <dbReference type="Proteomes" id="UP001589605"/>
    </source>
</evidence>
<name>A0ABV5F573_9FLAO</name>
<dbReference type="SUPFAM" id="SSF55785">
    <property type="entry name" value="PYP-like sensor domain (PAS domain)"/>
    <property type="match status" value="1"/>
</dbReference>
<evidence type="ECO:0000313" key="2">
    <source>
        <dbReference type="EMBL" id="MFB9054601.1"/>
    </source>
</evidence>
<organism evidence="2 3">
    <name type="scientific">Formosa undariae</name>
    <dbReference type="NCBI Taxonomy" id="1325436"/>
    <lineage>
        <taxon>Bacteria</taxon>
        <taxon>Pseudomonadati</taxon>
        <taxon>Bacteroidota</taxon>
        <taxon>Flavobacteriia</taxon>
        <taxon>Flavobacteriales</taxon>
        <taxon>Flavobacteriaceae</taxon>
        <taxon>Formosa</taxon>
    </lineage>
</organism>
<sequence length="293" mass="34059">MQDKENIVLESTKTTLPVDSIFNQELVDCLPGIFYLYEVIGDEAYLKRWNNKHQTVTGRTAKELLNANLMSFVAEETQPYLKECFNVLIETGSVKNVYANILSKEHGEIPYAFEGFGFSLNNSNFFMGMGMDVSDLMSAKEQIKRLELQKLEKEKELVSIALQEQKKEELLNNVLLKLESIERQDVNHLRSKDIKVLTSEIKNHFSTHDNWRVFKKLFKEIHYNFFDTLSATHPNITKGELKYCAYLKMQMHTSEVCSIMNISKEGLAKKRYRLKKKLSLKPSEQLDDYITSF</sequence>